<dbReference type="RefSeq" id="WP_185271104.1">
    <property type="nucleotide sequence ID" value="NZ_CP055156.1"/>
</dbReference>
<dbReference type="InterPro" id="IPR002201">
    <property type="entry name" value="Glyco_trans_9"/>
</dbReference>
<evidence type="ECO:0000313" key="3">
    <source>
        <dbReference type="EMBL" id="QNF34609.1"/>
    </source>
</evidence>
<dbReference type="PANTHER" id="PTHR30160">
    <property type="entry name" value="TETRAACYLDISACCHARIDE 4'-KINASE-RELATED"/>
    <property type="match status" value="1"/>
</dbReference>
<dbReference type="GO" id="GO:0005829">
    <property type="term" value="C:cytosol"/>
    <property type="evidence" value="ECO:0007669"/>
    <property type="project" value="TreeGrafter"/>
</dbReference>
<dbReference type="Gene3D" id="3.40.50.2000">
    <property type="entry name" value="Glycogen Phosphorylase B"/>
    <property type="match status" value="2"/>
</dbReference>
<evidence type="ECO:0000256" key="2">
    <source>
        <dbReference type="ARBA" id="ARBA00022679"/>
    </source>
</evidence>
<keyword evidence="4" id="KW-1185">Reference proteome</keyword>
<reference evidence="3 4" key="1">
    <citation type="journal article" date="2018" name="Int. J. Syst. Evol. Microbiol.">
        <title>Adhaeribacter swui sp. nov., isolated from wet mud.</title>
        <authorList>
            <person name="Kim D.U."/>
            <person name="Kim K.W."/>
            <person name="Kang M.S."/>
            <person name="Kim J.Y."/>
            <person name="Jang J.H."/>
            <person name="Kim M.K."/>
        </authorList>
    </citation>
    <scope>NUCLEOTIDE SEQUENCE [LARGE SCALE GENOMIC DNA]</scope>
    <source>
        <strain evidence="3 4">KCTC 52873</strain>
    </source>
</reference>
<proteinExistence type="predicted"/>
<name>A0A7G7GBS5_9BACT</name>
<dbReference type="SUPFAM" id="SSF53756">
    <property type="entry name" value="UDP-Glycosyltransferase/glycogen phosphorylase"/>
    <property type="match status" value="1"/>
</dbReference>
<dbReference type="InterPro" id="IPR051199">
    <property type="entry name" value="LPS_LOS_Heptosyltrfase"/>
</dbReference>
<evidence type="ECO:0000256" key="1">
    <source>
        <dbReference type="ARBA" id="ARBA00022676"/>
    </source>
</evidence>
<dbReference type="Proteomes" id="UP000515237">
    <property type="component" value="Chromosome"/>
</dbReference>
<keyword evidence="2 3" id="KW-0808">Transferase</keyword>
<dbReference type="GO" id="GO:0009244">
    <property type="term" value="P:lipopolysaccharide core region biosynthetic process"/>
    <property type="evidence" value="ECO:0007669"/>
    <property type="project" value="TreeGrafter"/>
</dbReference>
<accession>A0A7G7GBS5</accession>
<protein>
    <submittedName>
        <fullName evidence="3">Glycosyltransferase family 9 protein</fullName>
    </submittedName>
</protein>
<sequence>MSVLNGVQVHTDCIYFRGDIPCKPNKESGYQCGNCPVYIPVLKRILIIKLGAIGDVIRTTPLLRKIRTTYPQAKITWLTHTPAILPKQEIEEILKFDLAAILYLQNTQFDILFNLDKDKEACALHDSIQADQKFGYTLKNGVAYPSNELANHKFLTGVFDQLSLENKKSYVEEIFEICGWQFNYEEYIFDNHQDKGFSWPFDHSKPLIGLNTGCGDRWTTRLWSDEKWIELIQLLHQENYTVVLLGGEQEDARNTRLQEATNALYLGYFKLEQFINLMYQMDVIVTQVTMAMHIAIALQKKMVLLNNIFNPYEFELYQRGVIIQPDKECACFYRGTCKYGTSCMEDLPASKVYQAVKNTLHQPVITPAPPIA</sequence>
<dbReference type="Pfam" id="PF01075">
    <property type="entry name" value="Glyco_transf_9"/>
    <property type="match status" value="1"/>
</dbReference>
<gene>
    <name evidence="3" type="ORF">HUW51_18430</name>
</gene>
<dbReference type="KEGG" id="aswu:HUW51_18430"/>
<dbReference type="AlphaFoldDB" id="A0A7G7GBS5"/>
<dbReference type="CDD" id="cd03789">
    <property type="entry name" value="GT9_LPS_heptosyltransferase"/>
    <property type="match status" value="1"/>
</dbReference>
<organism evidence="3 4">
    <name type="scientific">Adhaeribacter swui</name>
    <dbReference type="NCBI Taxonomy" id="2086471"/>
    <lineage>
        <taxon>Bacteria</taxon>
        <taxon>Pseudomonadati</taxon>
        <taxon>Bacteroidota</taxon>
        <taxon>Cytophagia</taxon>
        <taxon>Cytophagales</taxon>
        <taxon>Hymenobacteraceae</taxon>
        <taxon>Adhaeribacter</taxon>
    </lineage>
</organism>
<dbReference type="GO" id="GO:0008713">
    <property type="term" value="F:ADP-heptose-lipopolysaccharide heptosyltransferase activity"/>
    <property type="evidence" value="ECO:0007669"/>
    <property type="project" value="TreeGrafter"/>
</dbReference>
<evidence type="ECO:0000313" key="4">
    <source>
        <dbReference type="Proteomes" id="UP000515237"/>
    </source>
</evidence>
<dbReference type="EMBL" id="CP055156">
    <property type="protein sequence ID" value="QNF34609.1"/>
    <property type="molecule type" value="Genomic_DNA"/>
</dbReference>
<keyword evidence="1" id="KW-0328">Glycosyltransferase</keyword>